<reference evidence="1" key="1">
    <citation type="journal article" date="2021" name="Environ. Microbiol.">
        <title>Gene family expansions and transcriptome signatures uncover fungal adaptations to wood decay.</title>
        <authorList>
            <person name="Hage H."/>
            <person name="Miyauchi S."/>
            <person name="Viragh M."/>
            <person name="Drula E."/>
            <person name="Min B."/>
            <person name="Chaduli D."/>
            <person name="Navarro D."/>
            <person name="Favel A."/>
            <person name="Norest M."/>
            <person name="Lesage-Meessen L."/>
            <person name="Balint B."/>
            <person name="Merenyi Z."/>
            <person name="de Eugenio L."/>
            <person name="Morin E."/>
            <person name="Martinez A.T."/>
            <person name="Baldrian P."/>
            <person name="Stursova M."/>
            <person name="Martinez M.J."/>
            <person name="Novotny C."/>
            <person name="Magnuson J.K."/>
            <person name="Spatafora J.W."/>
            <person name="Maurice S."/>
            <person name="Pangilinan J."/>
            <person name="Andreopoulos W."/>
            <person name="LaButti K."/>
            <person name="Hundley H."/>
            <person name="Na H."/>
            <person name="Kuo A."/>
            <person name="Barry K."/>
            <person name="Lipzen A."/>
            <person name="Henrissat B."/>
            <person name="Riley R."/>
            <person name="Ahrendt S."/>
            <person name="Nagy L.G."/>
            <person name="Grigoriev I.V."/>
            <person name="Martin F."/>
            <person name="Rosso M.N."/>
        </authorList>
    </citation>
    <scope>NUCLEOTIDE SEQUENCE</scope>
    <source>
        <strain evidence="1">CBS 384.51</strain>
    </source>
</reference>
<proteinExistence type="predicted"/>
<dbReference type="EMBL" id="MU274900">
    <property type="protein sequence ID" value="KAI0094157.1"/>
    <property type="molecule type" value="Genomic_DNA"/>
</dbReference>
<sequence length="248" mass="28601">MLSLTPPLLFIEHSRTFHAVLKSLCTPTIYSVPRINPRVAKEIRLQRRLPKSFDDAVQARRDSGEPRLFTEKELDAVISYVSHHPHFNPYGTPSTFNHEEFTARTAAANSHYRAKREKTLLERVERLSLRDRISVPTASSSSATPIAEKPSTILDFKKLSEKDLAGILKPKLEATTKRLNIVVELLDSLLIICNHRARNLSKISFFAREPERDCSSFTHWFDTSHYVDRYYDKEDDNFHDSPEQLCSY</sequence>
<dbReference type="Proteomes" id="UP001055072">
    <property type="component" value="Unassembled WGS sequence"/>
</dbReference>
<organism evidence="1 2">
    <name type="scientific">Irpex rosettiformis</name>
    <dbReference type="NCBI Taxonomy" id="378272"/>
    <lineage>
        <taxon>Eukaryota</taxon>
        <taxon>Fungi</taxon>
        <taxon>Dikarya</taxon>
        <taxon>Basidiomycota</taxon>
        <taxon>Agaricomycotina</taxon>
        <taxon>Agaricomycetes</taxon>
        <taxon>Polyporales</taxon>
        <taxon>Irpicaceae</taxon>
        <taxon>Irpex</taxon>
    </lineage>
</organism>
<comment type="caution">
    <text evidence="1">The sequence shown here is derived from an EMBL/GenBank/DDBJ whole genome shotgun (WGS) entry which is preliminary data.</text>
</comment>
<name>A0ACB8UJ92_9APHY</name>
<evidence type="ECO:0000313" key="2">
    <source>
        <dbReference type="Proteomes" id="UP001055072"/>
    </source>
</evidence>
<protein>
    <submittedName>
        <fullName evidence="1">Uncharacterized protein</fullName>
    </submittedName>
</protein>
<accession>A0ACB8UJ92</accession>
<evidence type="ECO:0000313" key="1">
    <source>
        <dbReference type="EMBL" id="KAI0094157.1"/>
    </source>
</evidence>
<keyword evidence="2" id="KW-1185">Reference proteome</keyword>
<gene>
    <name evidence="1" type="ORF">BDY19DRAFT_1044096</name>
</gene>